<keyword evidence="2" id="KW-0862">Zinc</keyword>
<keyword evidence="5" id="KW-0539">Nucleus</keyword>
<dbReference type="InterPro" id="IPR036236">
    <property type="entry name" value="Znf_C2H2_sf"/>
</dbReference>
<dbReference type="STRING" id="40998.A0A2P8A0U6"/>
<feature type="compositionally biased region" description="Polar residues" evidence="7">
    <location>
        <begin position="218"/>
        <end position="234"/>
    </location>
</feature>
<dbReference type="InterPro" id="IPR013087">
    <property type="entry name" value="Znf_C2H2_type"/>
</dbReference>
<reference evidence="10 11" key="1">
    <citation type="submission" date="2017-05" db="EMBL/GenBank/DDBJ databases">
        <title>Draft genome sequence of Elsinoe australis.</title>
        <authorList>
            <person name="Cheng Q."/>
        </authorList>
    </citation>
    <scope>NUCLEOTIDE SEQUENCE [LARGE SCALE GENOMIC DNA]</scope>
    <source>
        <strain evidence="10 11">NL1</strain>
    </source>
</reference>
<dbReference type="SMART" id="SM00066">
    <property type="entry name" value="GAL4"/>
    <property type="match status" value="1"/>
</dbReference>
<keyword evidence="1" id="KW-0479">Metal-binding</keyword>
<feature type="compositionally biased region" description="Low complexity" evidence="7">
    <location>
        <begin position="164"/>
        <end position="193"/>
    </location>
</feature>
<evidence type="ECO:0000256" key="2">
    <source>
        <dbReference type="ARBA" id="ARBA00022833"/>
    </source>
</evidence>
<keyword evidence="11" id="KW-1185">Reference proteome</keyword>
<dbReference type="PROSITE" id="PS50157">
    <property type="entry name" value="ZINC_FINGER_C2H2_2"/>
    <property type="match status" value="2"/>
</dbReference>
<evidence type="ECO:0000256" key="6">
    <source>
        <dbReference type="PROSITE-ProRule" id="PRU00042"/>
    </source>
</evidence>
<feature type="domain" description="Zn(2)-C6 fungal-type" evidence="8">
    <location>
        <begin position="78"/>
        <end position="107"/>
    </location>
</feature>
<protein>
    <submittedName>
        <fullName evidence="10">Uncharacterized protein</fullName>
    </submittedName>
</protein>
<evidence type="ECO:0000256" key="7">
    <source>
        <dbReference type="SAM" id="MobiDB-lite"/>
    </source>
</evidence>
<dbReference type="InterPro" id="IPR036864">
    <property type="entry name" value="Zn2-C6_fun-type_DNA-bd_sf"/>
</dbReference>
<dbReference type="CDD" id="cd00067">
    <property type="entry name" value="GAL4"/>
    <property type="match status" value="1"/>
</dbReference>
<dbReference type="SMART" id="SM00355">
    <property type="entry name" value="ZnF_C2H2"/>
    <property type="match status" value="2"/>
</dbReference>
<dbReference type="PROSITE" id="PS00028">
    <property type="entry name" value="ZINC_FINGER_C2H2_1"/>
    <property type="match status" value="2"/>
</dbReference>
<dbReference type="SUPFAM" id="SSF57701">
    <property type="entry name" value="Zn2/Cys6 DNA-binding domain"/>
    <property type="match status" value="1"/>
</dbReference>
<dbReference type="Proteomes" id="UP000243723">
    <property type="component" value="Unassembled WGS sequence"/>
</dbReference>
<evidence type="ECO:0000259" key="9">
    <source>
        <dbReference type="PROSITE" id="PS50157"/>
    </source>
</evidence>
<feature type="domain" description="C2H2-type" evidence="9">
    <location>
        <begin position="2"/>
        <end position="29"/>
    </location>
</feature>
<dbReference type="PROSITE" id="PS50048">
    <property type="entry name" value="ZN2_CY6_FUNGAL_2"/>
    <property type="match status" value="1"/>
</dbReference>
<evidence type="ECO:0000256" key="4">
    <source>
        <dbReference type="ARBA" id="ARBA00023163"/>
    </source>
</evidence>
<feature type="region of interest" description="Disordered" evidence="7">
    <location>
        <begin position="152"/>
        <end position="253"/>
    </location>
</feature>
<dbReference type="PANTHER" id="PTHR47660:SF2">
    <property type="entry name" value="TRANSCRIPTION FACTOR WITH C2H2 AND ZN(2)-CYS(6) DNA BINDING DOMAIN (EUROFUNG)"/>
    <property type="match status" value="1"/>
</dbReference>
<dbReference type="Pfam" id="PF00172">
    <property type="entry name" value="Zn_clus"/>
    <property type="match status" value="1"/>
</dbReference>
<dbReference type="PROSITE" id="PS00463">
    <property type="entry name" value="ZN2_CY6_FUNGAL_1"/>
    <property type="match status" value="1"/>
</dbReference>
<name>A0A2P8A0U6_9PEZI</name>
<dbReference type="Gene3D" id="4.10.240.10">
    <property type="entry name" value="Zn(2)-C6 fungal-type DNA-binding domain"/>
    <property type="match status" value="1"/>
</dbReference>
<evidence type="ECO:0000313" key="11">
    <source>
        <dbReference type="Proteomes" id="UP000243723"/>
    </source>
</evidence>
<evidence type="ECO:0000259" key="8">
    <source>
        <dbReference type="PROSITE" id="PS50048"/>
    </source>
</evidence>
<dbReference type="Gene3D" id="3.30.160.60">
    <property type="entry name" value="Classic Zinc Finger"/>
    <property type="match status" value="2"/>
</dbReference>
<keyword evidence="3" id="KW-0805">Transcription regulation</keyword>
<dbReference type="AlphaFoldDB" id="A0A2P8A0U6"/>
<keyword evidence="4" id="KW-0804">Transcription</keyword>
<evidence type="ECO:0000256" key="3">
    <source>
        <dbReference type="ARBA" id="ARBA00023015"/>
    </source>
</evidence>
<dbReference type="OrthoDB" id="40579at2759"/>
<organism evidence="10 11">
    <name type="scientific">Elsinoe australis</name>
    <dbReference type="NCBI Taxonomy" id="40998"/>
    <lineage>
        <taxon>Eukaryota</taxon>
        <taxon>Fungi</taxon>
        <taxon>Dikarya</taxon>
        <taxon>Ascomycota</taxon>
        <taxon>Pezizomycotina</taxon>
        <taxon>Dothideomycetes</taxon>
        <taxon>Dothideomycetidae</taxon>
        <taxon>Myriangiales</taxon>
        <taxon>Elsinoaceae</taxon>
        <taxon>Elsinoe</taxon>
    </lineage>
</organism>
<comment type="caution">
    <text evidence="10">The sequence shown here is derived from an EMBL/GenBank/DDBJ whole genome shotgun (WGS) entry which is preliminary data.</text>
</comment>
<dbReference type="GO" id="GO:0000981">
    <property type="term" value="F:DNA-binding transcription factor activity, RNA polymerase II-specific"/>
    <property type="evidence" value="ECO:0007669"/>
    <property type="project" value="InterPro"/>
</dbReference>
<proteinExistence type="predicted"/>
<dbReference type="GO" id="GO:0008270">
    <property type="term" value="F:zinc ion binding"/>
    <property type="evidence" value="ECO:0007669"/>
    <property type="project" value="UniProtKB-KW"/>
</dbReference>
<evidence type="ECO:0000256" key="5">
    <source>
        <dbReference type="ARBA" id="ARBA00023242"/>
    </source>
</evidence>
<feature type="domain" description="C2H2-type" evidence="9">
    <location>
        <begin position="30"/>
        <end position="57"/>
    </location>
</feature>
<keyword evidence="6" id="KW-0863">Zinc-finger</keyword>
<dbReference type="InterPro" id="IPR001138">
    <property type="entry name" value="Zn2Cys6_DnaBD"/>
</dbReference>
<evidence type="ECO:0000313" key="10">
    <source>
        <dbReference type="EMBL" id="PSK54082.1"/>
    </source>
</evidence>
<sequence length="981" mass="109659">MVFCTYCGHSFTRDEHLERHILTHTNVKPFKCFTCHMSFARRDLLQRHYTVHGRNQDQQEVPAANGMIPKSAGRTPIACSNCAKTKTKCDKKFPCSRCASRNLRCTLRPTRRSTKNAARMGLITPETIAQDMANGTLPPDQTVAAEKVPLPIAPTGHHEHSMHSHSSPSLPQETSKSSSPSGSPSSSGPHSSGTDVPPAPMFDQYNGCPTPPGPHGLSPTTPDSANGFHNSSNFPGFDDFNQHMGKMPSEDSNPRFMLDWQQLQLPMGLDPMLQPDMLGEQDLNFDMSTMGLDGRLEPMLSINPELTNSMPPPLITPIETPTLEHNNSDTDPLKNGMNGVHGRQFSVVSNHSVDSHIQLNQPNDPVTIAQDGWNVFRCVPSIHPSACPSTARWNLETLESSLKNHDGWSNWRPKIDDFPFEGPEQLAVMQLHESTRDKLLAITQGFLHKALEIHRGSEGPQTYAHAPSNFVLLPPTKVLEYFLRSYTNSFERFYPLTTKGSLDANELMFCYQDRASSLLILLMIAQGAMNIPSSEARALTGGLLETCRISLFDLIERNIVMACDHNVLHAALIFTELASWSGDKWQMDIAMGQRGMYTSMLRHSGVLERMTYSPGSFSEGTTRDHMWNMWIQQESRSRLVYSWAMVDQELALFHDTGSLFSVTEFGIAMPHADNLWQAKTADAWASAMDENQNVPSETVNMAGSSPCSLRDIFRRFLDDEMESVEYPLTPMHIRLLLLPLQSMVNHYSQLMSCFSDSGSSRVKNKTVTASSTRCRLEEVQCLLQRWYNIATTYLKSHSMCSVMQSSLVLYHLISLNSVTDFPQIERLARRETFDGTYQSLVWTHKRCIADVGEAIFHCGQVLRLVRSMPRSVRPSWWAAAIYRTALVLWCDSLIDKDPSSSYGGKSGQTFAIDALPADHMLVQRYLNKGEGVPCLSKRSGGTVGLDHGLTILNHCIEVIDEGASSRFQEGIRGKLDRLMRT</sequence>
<gene>
    <name evidence="10" type="ORF">B9Z65_7888</name>
</gene>
<dbReference type="PANTHER" id="PTHR47660">
    <property type="entry name" value="TRANSCRIPTION FACTOR WITH C2H2 AND ZN(2)-CYS(6) DNA BINDING DOMAIN (EUROFUNG)-RELATED-RELATED"/>
    <property type="match status" value="1"/>
</dbReference>
<evidence type="ECO:0000256" key="1">
    <source>
        <dbReference type="ARBA" id="ARBA00022723"/>
    </source>
</evidence>
<accession>A0A2P8A0U6</accession>
<dbReference type="SUPFAM" id="SSF57667">
    <property type="entry name" value="beta-beta-alpha zinc fingers"/>
    <property type="match status" value="1"/>
</dbReference>
<dbReference type="EMBL" id="NHZQ01000087">
    <property type="protein sequence ID" value="PSK54082.1"/>
    <property type="molecule type" value="Genomic_DNA"/>
</dbReference>